<comment type="caution">
    <text evidence="2">The sequence shown here is derived from an EMBL/GenBank/DDBJ whole genome shotgun (WGS) entry which is preliminary data.</text>
</comment>
<dbReference type="STRING" id="105984.A0A427Y670"/>
<dbReference type="OrthoDB" id="10655181at2759"/>
<accession>A0A427Y670</accession>
<sequence length="267" mass="29971">MLFPDSITRFPRTDWKHVPFSCPPIPRGMLDAKARWAACTASKRWQAAFDDDNDGHLTTGTPGQLDAVDFAVAVFGVAYRMKDYMRVISRHRKSTIASGEGWRAITDLVIQTAYDIACTSVSNRFQNFTLPELDYVRKFARGAMDSVWDEGIDSLGTLQRTEYDEDLFTDRYMPDPVSIPLRAFTVVNHELDHDPEAEDKKRVLLVDACGDVVCGYRGKDLPDEYRKVVHPWDHTSPPGTPSQSTTSSPTSSTPSCDNQHPTDVSLH</sequence>
<dbReference type="Proteomes" id="UP000279236">
    <property type="component" value="Unassembled WGS sequence"/>
</dbReference>
<dbReference type="GeneID" id="39589378"/>
<evidence type="ECO:0000313" key="2">
    <source>
        <dbReference type="EMBL" id="RSH86566.1"/>
    </source>
</evidence>
<feature type="region of interest" description="Disordered" evidence="1">
    <location>
        <begin position="229"/>
        <end position="267"/>
    </location>
</feature>
<dbReference type="EMBL" id="RSCE01000002">
    <property type="protein sequence ID" value="RSH86566.1"/>
    <property type="molecule type" value="Genomic_DNA"/>
</dbReference>
<proteinExistence type="predicted"/>
<reference evidence="2 3" key="1">
    <citation type="submission" date="2018-11" db="EMBL/GenBank/DDBJ databases">
        <title>Genome sequence of Apiotrichum porosum DSM 27194.</title>
        <authorList>
            <person name="Aliyu H."/>
            <person name="Gorte O."/>
            <person name="Ochsenreither K."/>
        </authorList>
    </citation>
    <scope>NUCLEOTIDE SEQUENCE [LARGE SCALE GENOMIC DNA]</scope>
    <source>
        <strain evidence="2 3">DSM 27194</strain>
    </source>
</reference>
<protein>
    <submittedName>
        <fullName evidence="2">Uncharacterized protein</fullName>
    </submittedName>
</protein>
<evidence type="ECO:0000256" key="1">
    <source>
        <dbReference type="SAM" id="MobiDB-lite"/>
    </source>
</evidence>
<feature type="compositionally biased region" description="Low complexity" evidence="1">
    <location>
        <begin position="235"/>
        <end position="255"/>
    </location>
</feature>
<evidence type="ECO:0000313" key="3">
    <source>
        <dbReference type="Proteomes" id="UP000279236"/>
    </source>
</evidence>
<feature type="compositionally biased region" description="Polar residues" evidence="1">
    <location>
        <begin position="256"/>
        <end position="267"/>
    </location>
</feature>
<organism evidence="2 3">
    <name type="scientific">Apiotrichum porosum</name>
    <dbReference type="NCBI Taxonomy" id="105984"/>
    <lineage>
        <taxon>Eukaryota</taxon>
        <taxon>Fungi</taxon>
        <taxon>Dikarya</taxon>
        <taxon>Basidiomycota</taxon>
        <taxon>Agaricomycotina</taxon>
        <taxon>Tremellomycetes</taxon>
        <taxon>Trichosporonales</taxon>
        <taxon>Trichosporonaceae</taxon>
        <taxon>Apiotrichum</taxon>
    </lineage>
</organism>
<name>A0A427Y670_9TREE</name>
<dbReference type="AlphaFoldDB" id="A0A427Y670"/>
<keyword evidence="3" id="KW-1185">Reference proteome</keyword>
<dbReference type="RefSeq" id="XP_028479351.1">
    <property type="nucleotide sequence ID" value="XM_028620379.1"/>
</dbReference>
<gene>
    <name evidence="2" type="ORF">EHS24_004835</name>
</gene>